<proteinExistence type="inferred from homology"/>
<evidence type="ECO:0000259" key="2">
    <source>
        <dbReference type="Pfam" id="PF01878"/>
    </source>
</evidence>
<reference evidence="3 4" key="1">
    <citation type="submission" date="2023-03" db="EMBL/GenBank/DDBJ databases">
        <title>Host association and intracellularity evolved multiple times independently in the Rickettsiales.</title>
        <authorList>
            <person name="Castelli M."/>
            <person name="Nardi T."/>
            <person name="Gammuto L."/>
            <person name="Bellinzona G."/>
            <person name="Sabaneyeva E."/>
            <person name="Potekhin A."/>
            <person name="Serra V."/>
            <person name="Petroni G."/>
            <person name="Sassera D."/>
        </authorList>
    </citation>
    <scope>NUCLEOTIDE SEQUENCE [LARGE SCALE GENOMIC DNA]</scope>
    <source>
        <strain evidence="3 4">Sr 2-6</strain>
    </source>
</reference>
<dbReference type="InterPro" id="IPR002740">
    <property type="entry name" value="EVE_domain"/>
</dbReference>
<dbReference type="EMBL" id="JARJFB010000008">
    <property type="protein sequence ID" value="MEA0970268.1"/>
    <property type="molecule type" value="Genomic_DNA"/>
</dbReference>
<evidence type="ECO:0000256" key="1">
    <source>
        <dbReference type="HAMAP-Rule" id="MF_00771"/>
    </source>
</evidence>
<protein>
    <recommendedName>
        <fullName evidence="1">UPF0310 protein Megvenef_00226</fullName>
    </recommendedName>
</protein>
<evidence type="ECO:0000313" key="4">
    <source>
        <dbReference type="Proteomes" id="UP001291687"/>
    </source>
</evidence>
<organism evidence="3 4">
    <name type="scientific">Candidatus Megaera venefica</name>
    <dbReference type="NCBI Taxonomy" id="2055910"/>
    <lineage>
        <taxon>Bacteria</taxon>
        <taxon>Pseudomonadati</taxon>
        <taxon>Pseudomonadota</taxon>
        <taxon>Alphaproteobacteria</taxon>
        <taxon>Rickettsiales</taxon>
        <taxon>Rickettsiaceae</taxon>
        <taxon>Candidatus Megaera</taxon>
    </lineage>
</organism>
<dbReference type="NCBIfam" id="NF002616">
    <property type="entry name" value="PRK02268.1-2"/>
    <property type="match status" value="1"/>
</dbReference>
<gene>
    <name evidence="3" type="ORF">Megvenef_00226</name>
</gene>
<evidence type="ECO:0000313" key="3">
    <source>
        <dbReference type="EMBL" id="MEA0970268.1"/>
    </source>
</evidence>
<dbReference type="CDD" id="cd21132">
    <property type="entry name" value="EVE-like"/>
    <property type="match status" value="1"/>
</dbReference>
<comment type="caution">
    <text evidence="3">The sequence shown here is derived from an EMBL/GenBank/DDBJ whole genome shotgun (WGS) entry which is preliminary data.</text>
</comment>
<dbReference type="InterPro" id="IPR015947">
    <property type="entry name" value="PUA-like_sf"/>
</dbReference>
<dbReference type="SUPFAM" id="SSF88697">
    <property type="entry name" value="PUA domain-like"/>
    <property type="match status" value="1"/>
</dbReference>
<accession>A0ABU5NAS4</accession>
<sequence length="151" mass="17428">MNRELKFWIGVACKEHVADGVKLNICQFCHGKSSPARRLFKGDFVIYYSSKVTMEGSELYQKFTAIGIVVDDAAYQIDMGNGFKPFRRNIEYFDAKHLDIKPLIPLLPFIKNKKSWGYIFRYGFLEIDQKSFEVIANGMLGFNPLTQLTRI</sequence>
<name>A0ABU5NAS4_9RICK</name>
<comment type="similarity">
    <text evidence="1">Belongs to the UPF0310 family.</text>
</comment>
<dbReference type="Proteomes" id="UP001291687">
    <property type="component" value="Unassembled WGS sequence"/>
</dbReference>
<feature type="domain" description="EVE" evidence="2">
    <location>
        <begin position="6"/>
        <end position="137"/>
    </location>
</feature>
<dbReference type="InterPro" id="IPR022996">
    <property type="entry name" value="UPF0310"/>
</dbReference>
<dbReference type="Gene3D" id="3.10.590.10">
    <property type="entry name" value="ph1033 like domains"/>
    <property type="match status" value="1"/>
</dbReference>
<keyword evidence="4" id="KW-1185">Reference proteome</keyword>
<dbReference type="Pfam" id="PF01878">
    <property type="entry name" value="EVE"/>
    <property type="match status" value="1"/>
</dbReference>
<dbReference type="HAMAP" id="MF_00771">
    <property type="entry name" value="UPF0310"/>
    <property type="match status" value="1"/>
</dbReference>
<dbReference type="RefSeq" id="WP_322776170.1">
    <property type="nucleotide sequence ID" value="NZ_JARJFB010000008.1"/>
</dbReference>